<proteinExistence type="inferred from homology"/>
<dbReference type="EMBL" id="JBHZOL010000017">
    <property type="protein sequence ID" value="MFE4105099.1"/>
    <property type="molecule type" value="Genomic_DNA"/>
</dbReference>
<name>A0ABW6ICE1_9CYAN</name>
<dbReference type="Pfam" id="PF13871">
    <property type="entry name" value="Helicase_C_4"/>
    <property type="match status" value="1"/>
</dbReference>
<feature type="domain" description="Strawberry notch helicase C" evidence="2">
    <location>
        <begin position="126"/>
        <end position="345"/>
    </location>
</feature>
<dbReference type="PANTHER" id="PTHR12706">
    <property type="entry name" value="STRAWBERRY NOTCH-RELATED"/>
    <property type="match status" value="1"/>
</dbReference>
<dbReference type="RefSeq" id="WP_377961092.1">
    <property type="nucleotide sequence ID" value="NZ_JBHZOL010000017.1"/>
</dbReference>
<evidence type="ECO:0000313" key="4">
    <source>
        <dbReference type="Proteomes" id="UP001600165"/>
    </source>
</evidence>
<dbReference type="InterPro" id="IPR026741">
    <property type="entry name" value="SNO"/>
</dbReference>
<keyword evidence="4" id="KW-1185">Reference proteome</keyword>
<evidence type="ECO:0000259" key="2">
    <source>
        <dbReference type="Pfam" id="PF13871"/>
    </source>
</evidence>
<feature type="non-terminal residue" evidence="3">
    <location>
        <position position="350"/>
    </location>
</feature>
<organism evidence="3 4">
    <name type="scientific">Almyronema epifaneia S1</name>
    <dbReference type="NCBI Taxonomy" id="2991925"/>
    <lineage>
        <taxon>Bacteria</taxon>
        <taxon>Bacillati</taxon>
        <taxon>Cyanobacteriota</taxon>
        <taxon>Cyanophyceae</taxon>
        <taxon>Nodosilineales</taxon>
        <taxon>Nodosilineaceae</taxon>
        <taxon>Almyronema</taxon>
        <taxon>Almyronema epifaneia</taxon>
    </lineage>
</organism>
<comment type="similarity">
    <text evidence="1">Belongs to the SBNO family.</text>
</comment>
<comment type="caution">
    <text evidence="3">The sequence shown here is derived from an EMBL/GenBank/DDBJ whole genome shotgun (WGS) entry which is preliminary data.</text>
</comment>
<dbReference type="SUPFAM" id="SSF52540">
    <property type="entry name" value="P-loop containing nucleoside triphosphate hydrolases"/>
    <property type="match status" value="1"/>
</dbReference>
<protein>
    <submittedName>
        <fullName evidence="3">Strawberry notch C-terminal domain-containing protein</fullName>
    </submittedName>
</protein>
<evidence type="ECO:0000313" key="3">
    <source>
        <dbReference type="EMBL" id="MFE4105099.1"/>
    </source>
</evidence>
<dbReference type="Gene3D" id="3.40.50.300">
    <property type="entry name" value="P-loop containing nucleotide triphosphate hydrolases"/>
    <property type="match status" value="1"/>
</dbReference>
<dbReference type="PANTHER" id="PTHR12706:SF30">
    <property type="entry name" value="PROTEIN STRAWBERRY NOTCH-RELATED"/>
    <property type="match status" value="1"/>
</dbReference>
<dbReference type="InterPro" id="IPR026937">
    <property type="entry name" value="SBNO_Helicase_C_dom"/>
</dbReference>
<dbReference type="Proteomes" id="UP001600165">
    <property type="component" value="Unassembled WGS sequence"/>
</dbReference>
<sequence>MLRRSRSAYCQAIASLEQGEKPILTVSNTMGSFIENYADENDIAPGDSFDADFSDILTRYLERSRDVLEKDYDGTTTRRPLSDAELGPDAVAAFEAAEALIEETELDFPVSPIDHIKQRIEEAGYSMGEITGRQARLEYDSDGNATYKRRSGRETSKAGKVRATDRFNSGKSDVILLNRSGATGISLHASEKFADQRRRHMIVGQAERNINDFMQTLGRAHRTGQVVPPRITLLMGDTPDEKRPAALLEKKMASLNANTTADKNAGFDTSEIPDFFNRYGDAVAEQILSEYPEINEKLDYPVKVSSEGAGDLESVEEGAIAKVTGRLPLLPIDEQEAFYKLLEEEYSSFV</sequence>
<reference evidence="3 4" key="1">
    <citation type="submission" date="2024-10" db="EMBL/GenBank/DDBJ databases">
        <authorList>
            <person name="Ratan Roy A."/>
            <person name="Morales Sandoval P.H."/>
            <person name="De Los Santos Villalobos S."/>
            <person name="Chakraborty S."/>
            <person name="Mukherjee J."/>
        </authorList>
    </citation>
    <scope>NUCLEOTIDE SEQUENCE [LARGE SCALE GENOMIC DNA]</scope>
    <source>
        <strain evidence="3 4">S1</strain>
    </source>
</reference>
<dbReference type="InterPro" id="IPR027417">
    <property type="entry name" value="P-loop_NTPase"/>
</dbReference>
<accession>A0ABW6ICE1</accession>
<evidence type="ECO:0000256" key="1">
    <source>
        <dbReference type="ARBA" id="ARBA00006992"/>
    </source>
</evidence>
<gene>
    <name evidence="3" type="ORF">ACFVKH_02340</name>
</gene>